<feature type="binding site" evidence="20">
    <location>
        <position position="1099"/>
    </location>
    <ligand>
        <name>L-glutamate</name>
        <dbReference type="ChEBI" id="CHEBI:29985"/>
    </ligand>
</feature>
<feature type="site" description="Interaction with the cone snail toxin Con-ikot-ikot" evidence="21">
    <location>
        <position position="1061"/>
    </location>
</feature>
<evidence type="ECO:0000256" key="4">
    <source>
        <dbReference type="ARBA" id="ARBA00022692"/>
    </source>
</evidence>
<feature type="region of interest" description="Disordered" evidence="24">
    <location>
        <begin position="1294"/>
        <end position="1332"/>
    </location>
</feature>
<keyword evidence="13 23" id="KW-0675">Receptor</keyword>
<evidence type="ECO:0000256" key="17">
    <source>
        <dbReference type="ARBA" id="ARBA00023303"/>
    </source>
</evidence>
<evidence type="ECO:0000256" key="7">
    <source>
        <dbReference type="ARBA" id="ARBA00022842"/>
    </source>
</evidence>
<organism evidence="27 28">
    <name type="scientific">Marmota monax</name>
    <name type="common">Woodchuck</name>
    <dbReference type="NCBI Taxonomy" id="9995"/>
    <lineage>
        <taxon>Eukaryota</taxon>
        <taxon>Metazoa</taxon>
        <taxon>Chordata</taxon>
        <taxon>Craniata</taxon>
        <taxon>Vertebrata</taxon>
        <taxon>Euteleostomi</taxon>
        <taxon>Mammalia</taxon>
        <taxon>Eutheria</taxon>
        <taxon>Euarchontoglires</taxon>
        <taxon>Glires</taxon>
        <taxon>Rodentia</taxon>
        <taxon>Sciuromorpha</taxon>
        <taxon>Sciuridae</taxon>
        <taxon>Xerinae</taxon>
        <taxon>Marmotini</taxon>
        <taxon>Marmota</taxon>
    </lineage>
</organism>
<keyword evidence="28" id="KW-1185">Reference proteome</keyword>
<dbReference type="PRINTS" id="PR00177">
    <property type="entry name" value="NMDARECEPTOR"/>
</dbReference>
<evidence type="ECO:0000256" key="11">
    <source>
        <dbReference type="ARBA" id="ARBA00023136"/>
    </source>
</evidence>
<dbReference type="GO" id="GO:0045211">
    <property type="term" value="C:postsynaptic membrane"/>
    <property type="evidence" value="ECO:0007669"/>
    <property type="project" value="UniProtKB-SubCell"/>
</dbReference>
<evidence type="ECO:0000256" key="6">
    <source>
        <dbReference type="ARBA" id="ARBA00022837"/>
    </source>
</evidence>
<feature type="region of interest" description="Disordered" evidence="24">
    <location>
        <begin position="1237"/>
        <end position="1276"/>
    </location>
</feature>
<evidence type="ECO:0000256" key="2">
    <source>
        <dbReference type="ARBA" id="ARBA00022448"/>
    </source>
</evidence>
<evidence type="ECO:0000256" key="22">
    <source>
        <dbReference type="PIRSR" id="PIRSR601508-3"/>
    </source>
</evidence>
<comment type="subcellular location">
    <subcellularLocation>
        <location evidence="1">Cell membrane</location>
        <topology evidence="1">Multi-pass membrane protein</topology>
    </subcellularLocation>
    <subcellularLocation>
        <location evidence="23">Postsynaptic cell membrane</location>
        <topology evidence="23">Multi-pass membrane protein</topology>
    </subcellularLocation>
</comment>
<feature type="compositionally biased region" description="Low complexity" evidence="24">
    <location>
        <begin position="1294"/>
        <end position="1313"/>
    </location>
</feature>
<evidence type="ECO:0000256" key="10">
    <source>
        <dbReference type="ARBA" id="ARBA00023065"/>
    </source>
</evidence>
<dbReference type="InterPro" id="IPR019594">
    <property type="entry name" value="Glu/Gly-bd"/>
</dbReference>
<dbReference type="Pfam" id="PF00060">
    <property type="entry name" value="Lig_chan"/>
    <property type="match status" value="1"/>
</dbReference>
<evidence type="ECO:0000256" key="18">
    <source>
        <dbReference type="ARBA" id="ARBA00036239"/>
    </source>
</evidence>
<evidence type="ECO:0000256" key="1">
    <source>
        <dbReference type="ARBA" id="ARBA00004651"/>
    </source>
</evidence>
<feature type="region of interest" description="Disordered" evidence="24">
    <location>
        <begin position="385"/>
        <end position="479"/>
    </location>
</feature>
<evidence type="ECO:0000256" key="19">
    <source>
        <dbReference type="ARBA" id="ARBA00036634"/>
    </source>
</evidence>
<keyword evidence="14" id="KW-0325">Glycoprotein</keyword>
<comment type="function">
    <text evidence="23">Receptor for glutamate that functions as a ligand-gated ion channel in the central nervous system and plays an important role in excitatory synaptic transmission. L-glutamate acts as an excitatory neurotransmitter at many synapses in the central nervous system.</text>
</comment>
<dbReference type="PANTHER" id="PTHR18966">
    <property type="entry name" value="IONOTROPIC GLUTAMATE RECEPTOR"/>
    <property type="match status" value="1"/>
</dbReference>
<evidence type="ECO:0000256" key="21">
    <source>
        <dbReference type="PIRSR" id="PIRSR601508-2"/>
    </source>
</evidence>
<feature type="signal peptide" evidence="23">
    <location>
        <begin position="1"/>
        <end position="22"/>
    </location>
</feature>
<dbReference type="GO" id="GO:0015276">
    <property type="term" value="F:ligand-gated monoatomic ion channel activity"/>
    <property type="evidence" value="ECO:0007669"/>
    <property type="project" value="InterPro"/>
</dbReference>
<keyword evidence="11 23" id="KW-0472">Membrane</keyword>
<keyword evidence="5 23" id="KW-0732">Signal</keyword>
<evidence type="ECO:0000256" key="3">
    <source>
        <dbReference type="ARBA" id="ARBA00022475"/>
    </source>
</evidence>
<dbReference type="Pfam" id="PF10613">
    <property type="entry name" value="Lig_chan-Glu_bd"/>
    <property type="match status" value="1"/>
</dbReference>
<evidence type="ECO:0000256" key="14">
    <source>
        <dbReference type="ARBA" id="ARBA00023180"/>
    </source>
</evidence>
<dbReference type="InterPro" id="IPR001320">
    <property type="entry name" value="Iontro_rcpt_C"/>
</dbReference>
<feature type="domain" description="Ionotropic glutamate receptor C-terminal" evidence="25">
    <location>
        <begin position="812"/>
        <end position="1164"/>
    </location>
</feature>
<evidence type="ECO:0000256" key="20">
    <source>
        <dbReference type="PIRSR" id="PIRSR601508-1"/>
    </source>
</evidence>
<feature type="region of interest" description="Disordered" evidence="24">
    <location>
        <begin position="267"/>
        <end position="329"/>
    </location>
</feature>
<feature type="site" description="Crucial to convey clamshell closure to channel opening" evidence="21">
    <location>
        <position position="1031"/>
    </location>
</feature>
<evidence type="ECO:0000256" key="16">
    <source>
        <dbReference type="ARBA" id="ARBA00023286"/>
    </source>
</evidence>
<feature type="region of interest" description="Disordered" evidence="24">
    <location>
        <begin position="162"/>
        <end position="246"/>
    </location>
</feature>
<evidence type="ECO:0000256" key="5">
    <source>
        <dbReference type="ARBA" id="ARBA00022729"/>
    </source>
</evidence>
<dbReference type="SMART" id="SM00079">
    <property type="entry name" value="PBPe"/>
    <property type="match status" value="1"/>
</dbReference>
<evidence type="ECO:0000256" key="8">
    <source>
        <dbReference type="ARBA" id="ARBA00022989"/>
    </source>
</evidence>
<feature type="transmembrane region" description="Helical" evidence="23">
    <location>
        <begin position="925"/>
        <end position="947"/>
    </location>
</feature>
<feature type="transmembrane region" description="Helical" evidence="23">
    <location>
        <begin position="1188"/>
        <end position="1214"/>
    </location>
</feature>
<feature type="binding site" evidence="20">
    <location>
        <position position="1055"/>
    </location>
    <ligand>
        <name>L-glutamate</name>
        <dbReference type="ChEBI" id="CHEBI:29985"/>
    </ligand>
</feature>
<comment type="caution">
    <text evidence="27">The sequence shown here is derived from an EMBL/GenBank/DDBJ whole genome shotgun (WGS) entry which is preliminary data.</text>
</comment>
<feature type="binding site" evidence="20">
    <location>
        <position position="887"/>
    </location>
    <ligand>
        <name>L-glutamate</name>
        <dbReference type="ChEBI" id="CHEBI:29985"/>
    </ligand>
</feature>
<evidence type="ECO:0000256" key="13">
    <source>
        <dbReference type="ARBA" id="ARBA00023170"/>
    </source>
</evidence>
<gene>
    <name evidence="27" type="ORF">MONAX_5E032547</name>
</gene>
<feature type="binding site" evidence="20">
    <location>
        <position position="892"/>
    </location>
    <ligand>
        <name>L-glutamate</name>
        <dbReference type="ChEBI" id="CHEBI:29985"/>
    </ligand>
</feature>
<feature type="transmembrane region" description="Helical" evidence="23">
    <location>
        <begin position="998"/>
        <end position="1023"/>
    </location>
</feature>
<evidence type="ECO:0000313" key="27">
    <source>
        <dbReference type="EMBL" id="VTJ68854.1"/>
    </source>
</evidence>
<keyword evidence="4 23" id="KW-0812">Transmembrane</keyword>
<dbReference type="InterPro" id="IPR001508">
    <property type="entry name" value="Iono_Glu_rcpt_met"/>
</dbReference>
<dbReference type="Proteomes" id="UP000335636">
    <property type="component" value="Unassembled WGS sequence"/>
</dbReference>
<keyword evidence="16 23" id="KW-1071">Ligand-gated ion channel</keyword>
<proteinExistence type="inferred from homology"/>
<dbReference type="SUPFAM" id="SSF53850">
    <property type="entry name" value="Periplasmic binding protein-like II"/>
    <property type="match status" value="1"/>
</dbReference>
<dbReference type="SMART" id="SM00918">
    <property type="entry name" value="Lig_chan-Glu_bd"/>
    <property type="match status" value="1"/>
</dbReference>
<evidence type="ECO:0000313" key="28">
    <source>
        <dbReference type="Proteomes" id="UP000335636"/>
    </source>
</evidence>
<sequence length="1385" mass="148103">MEFVRALWLGLALALAPGSARGHPQPCGVLARLGGSVRLGALLPRASVARARARTALARAALEPPLPHNLSLELVAAAPPARDPASMARGLCQTLASPGVAALLAFPESRPELLQLHFLAAATETPVLSVLRREARAPLGAPVLADNRQWVGSWGGWGCSKARPREPNPWTPHDPGHRDGDLDMEDPGCPGGQEPDRRLEPQGTRSGGLAPQDRLSFEAQGSWEDHPRGDGGRPLPPSCQVDPGTLDQGLLMSLGWEGRGLPPHLQCAVSGQEGPTSGLAPSGSPHSFQTHLGDTRPGLPSPGGGEALTGEAGHTNQLSGPKPSCVAPSAATSRNCVHALPLGPWAWDWSGPPGTELGLPVQPWPVSTLSTQAVCPAHPRCLVSSPALTQSPGDPRSSEAGRAGKPSAEREGPGTGCLEGGHRGRGLGSEGHTGVGASLKREEHACSGSSLREGVGPEGLAPGPSGEGRPACPSVTGVQVQGTRRLPALTAAPLSQTPFHLQLDWASPLETLLDVLVSLLQAHGWEDVGLVLCRVRDPAGLVALWTSRAGWAPRILLDLSRPDVGDVGLRTRLAPLGTPGGGESPVPVAVLLGCDTTHAPQVLRAAPPGPRWLLGTPLPAEALPTAGLPPGLLALGEVARPSLEATIHDAVELVARALGSAARVQPEQALLLAMANCEDREPAGPESPGRFLAQFLANTSFQGRTGPVWVTSTSQVHLSRSFKVWSLLRDPLGAPAWATVGSWRDGQLDLEPGGTASQLPPPTGARARPKLRVVTLVEHPFVFAREPDEDGQCPAGQLCLDPGTNDSAVLDTLFAALANGSVPHTLRKCCYGYCIDLLERLAEDAPFDFELYIVGDGKYGALRDGRWTGLVGDLLAGRAHMAVTSFSINSARSQVMDFTSPFFSTSLGILVRARDTASPIGAFMWPLHWSMWLGVFAALHLTALFLTLYEWRSPYGLTPRGRNRGTVFSYSSALNLCYAILFGRTVSSKTPKCPTGRFLMNLWAIFCLLVLSSYTANLAAVMVGDKTFEELSGIHDPKLHHPSQGFRFGTVRESSAEAYIKASFPEMHAHMRRHSAPTTPDGVAMLTSDPPKLNAFIMDKSLLDYEVSIDADCKLLTVGKPFAIEGYGIGLPQNSPLTSNLSEFISRYKSSGFIDLLHDKWYKMVPCGKRVFAVTETLQMGIYHFSGLFVLLCLGLGSALLSSLCEHVFFRLVLPRIRRGSRLQYWLHTSQKIHRALNTERREGQRQRLEPEPSGREQQQEQQDTSAYPEGPGRWKRVRRAVGKERRVRVLLEPGMAAAQGGAEAEPGTPESPVWSCSNGPPPTAMPASSPSGELEELQRHIEAVRERLRRALMRRGELLVRLGDSARQRPLRLLQAQAAPEDAP</sequence>
<keyword evidence="9 23" id="KW-0770">Synapse</keyword>
<dbReference type="CDD" id="cd13720">
    <property type="entry name" value="PBP2_iGluR_NMDA_Nr3"/>
    <property type="match status" value="1"/>
</dbReference>
<dbReference type="InterPro" id="IPR028082">
    <property type="entry name" value="Peripla_BP_I"/>
</dbReference>
<keyword evidence="2 23" id="KW-0813">Transport</keyword>
<dbReference type="GO" id="GO:0038023">
    <property type="term" value="F:signaling receptor activity"/>
    <property type="evidence" value="ECO:0007669"/>
    <property type="project" value="InterPro"/>
</dbReference>
<dbReference type="Gene3D" id="3.40.190.10">
    <property type="entry name" value="Periplasmic binding protein-like II"/>
    <property type="match status" value="2"/>
</dbReference>
<evidence type="ECO:0000256" key="15">
    <source>
        <dbReference type="ARBA" id="ARBA00023257"/>
    </source>
</evidence>
<keyword evidence="17 23" id="KW-0407">Ion channel</keyword>
<comment type="catalytic activity">
    <reaction evidence="19">
        <text>Ca(2+)(in) = Ca(2+)(out)</text>
        <dbReference type="Rhea" id="RHEA:29671"/>
        <dbReference type="ChEBI" id="CHEBI:29108"/>
    </reaction>
</comment>
<feature type="transmembrane region" description="Helical" evidence="23">
    <location>
        <begin position="967"/>
        <end position="986"/>
    </location>
</feature>
<feature type="chain" id="PRO_5027150221" description="Glutamate receptor" evidence="23">
    <location>
        <begin position="23"/>
        <end position="1385"/>
    </location>
</feature>
<dbReference type="FunFam" id="3.40.190.10:FF:000045">
    <property type="entry name" value="Putative glutamate receptor ionotropic NMDA 3A"/>
    <property type="match status" value="1"/>
</dbReference>
<feature type="compositionally biased region" description="Basic and acidic residues" evidence="24">
    <location>
        <begin position="1237"/>
        <end position="1259"/>
    </location>
</feature>
<comment type="catalytic activity">
    <reaction evidence="18">
        <text>Na(+)(in) = Na(+)(out)</text>
        <dbReference type="Rhea" id="RHEA:34963"/>
        <dbReference type="ChEBI" id="CHEBI:29101"/>
    </reaction>
</comment>
<evidence type="ECO:0000256" key="9">
    <source>
        <dbReference type="ARBA" id="ARBA00023018"/>
    </source>
</evidence>
<feature type="disulfide bond" evidence="22">
    <location>
        <begin position="1113"/>
        <end position="1167"/>
    </location>
</feature>
<evidence type="ECO:0000256" key="12">
    <source>
        <dbReference type="ARBA" id="ARBA00023157"/>
    </source>
</evidence>
<name>A0A5E4BGN4_MARMO</name>
<dbReference type="FunFam" id="3.40.190.10:FF:000066">
    <property type="entry name" value="Glutamate receptor ionotropic, NMDA 3A"/>
    <property type="match status" value="1"/>
</dbReference>
<keyword evidence="8 23" id="KW-1133">Transmembrane helix</keyword>
<keyword evidence="10 23" id="KW-0406">Ion transport</keyword>
<comment type="similarity">
    <text evidence="23">Belongs to the glutamate-gated ion channel (TC 1.A.10.1) family.</text>
</comment>
<evidence type="ECO:0000256" key="24">
    <source>
        <dbReference type="SAM" id="MobiDB-lite"/>
    </source>
</evidence>
<keyword evidence="15 23" id="KW-0628">Postsynaptic cell membrane</keyword>
<evidence type="ECO:0000256" key="23">
    <source>
        <dbReference type="RuleBase" id="RU367118"/>
    </source>
</evidence>
<reference evidence="27" key="1">
    <citation type="submission" date="2019-04" db="EMBL/GenBank/DDBJ databases">
        <authorList>
            <person name="Alioto T."/>
            <person name="Alioto T."/>
        </authorList>
    </citation>
    <scope>NUCLEOTIDE SEQUENCE [LARGE SCALE GENOMIC DNA]</scope>
</reference>
<keyword evidence="12 22" id="KW-1015">Disulfide bond</keyword>
<feature type="domain" description="Ionotropic glutamate receptor L-glutamate and glycine-binding" evidence="26">
    <location>
        <begin position="813"/>
        <end position="876"/>
    </location>
</feature>
<evidence type="ECO:0000259" key="25">
    <source>
        <dbReference type="SMART" id="SM00079"/>
    </source>
</evidence>
<dbReference type="SUPFAM" id="SSF53822">
    <property type="entry name" value="Periplasmic binding protein-like I"/>
    <property type="match status" value="1"/>
</dbReference>
<dbReference type="EMBL" id="CABDUW010000444">
    <property type="protein sequence ID" value="VTJ68854.1"/>
    <property type="molecule type" value="Genomic_DNA"/>
</dbReference>
<accession>A0A5E4BGN4</accession>
<evidence type="ECO:0000259" key="26">
    <source>
        <dbReference type="SMART" id="SM00918"/>
    </source>
</evidence>
<dbReference type="InterPro" id="IPR015683">
    <property type="entry name" value="Ionotropic_Glu_rcpt"/>
</dbReference>
<keyword evidence="3 23" id="KW-1003">Cell membrane</keyword>
<keyword evidence="6" id="KW-0106">Calcium</keyword>
<keyword evidence="7" id="KW-0460">Magnesium</keyword>
<protein>
    <recommendedName>
        <fullName evidence="23">Glutamate receptor</fullName>
    </recommendedName>
</protein>